<reference evidence="9" key="1">
    <citation type="submission" date="2021-01" db="EMBL/GenBank/DDBJ databases">
        <title>Genome public.</title>
        <authorList>
            <person name="Liu C."/>
            <person name="Sun Q."/>
        </authorList>
    </citation>
    <scope>NUCLEOTIDE SEQUENCE</scope>
    <source>
        <strain evidence="9">YIM B02565</strain>
    </source>
</reference>
<gene>
    <name evidence="9" type="ORF">JK634_06570</name>
</gene>
<dbReference type="RefSeq" id="WP_202766847.1">
    <property type="nucleotide sequence ID" value="NZ_JAESWA010000020.1"/>
</dbReference>
<dbReference type="GO" id="GO:0006508">
    <property type="term" value="P:proteolysis"/>
    <property type="evidence" value="ECO:0007669"/>
    <property type="project" value="UniProtKB-KW"/>
</dbReference>
<feature type="signal peptide" evidence="7">
    <location>
        <begin position="1"/>
        <end position="24"/>
    </location>
</feature>
<evidence type="ECO:0000256" key="5">
    <source>
        <dbReference type="ARBA" id="ARBA00022807"/>
    </source>
</evidence>
<keyword evidence="2" id="KW-0645">Protease</keyword>
<evidence type="ECO:0000256" key="6">
    <source>
        <dbReference type="SAM" id="Coils"/>
    </source>
</evidence>
<feature type="chain" id="PRO_5037971199" evidence="7">
    <location>
        <begin position="25"/>
        <end position="407"/>
    </location>
</feature>
<dbReference type="InterPro" id="IPR051794">
    <property type="entry name" value="PG_Endopeptidase_C40"/>
</dbReference>
<evidence type="ECO:0000259" key="8">
    <source>
        <dbReference type="PROSITE" id="PS51935"/>
    </source>
</evidence>
<sequence length="407" mass="44450">MKRKVISVLLTATLVLGTGVQALAVPLTDKQQQELNDKNATYSDISNKLDELTSKVYAIEAEIEPIQAEVDKNNKEIKNTQNQIDKNKKEIESTKKDLEEKEKVFGTRMREIYKSGGESSYIAVLLSSNSLGDFVAKAEAIGKLMSLDKKIIDDLDSKKKEYDDKIADLENKTEQLKKLNADNQVKLVELNSKKDEQMVVVKQVQAQANSAKSSLMASEKQLYQPFADIINNSGSSVDDLNNAISALRGIRNAKQVKTDASDKAIVDLIEKAKTLVKQKQAASNYTPSRGGGSTPTASSSAIVSYGYNFIGRPYVWGATGPDAFDCSGLVQYVYRHFGINLPRTTYDQVNVGSPVSYGDLQPGDIVFTNGIGHVGIYVGGGQMLHASMPGVGVIVGPIYHFVTARRI</sequence>
<keyword evidence="3 7" id="KW-0732">Signal</keyword>
<accession>A0A937FHD7</accession>
<dbReference type="InterPro" id="IPR000064">
    <property type="entry name" value="NLP_P60_dom"/>
</dbReference>
<organism evidence="9 10">
    <name type="scientific">Clostridium paridis</name>
    <dbReference type="NCBI Taxonomy" id="2803863"/>
    <lineage>
        <taxon>Bacteria</taxon>
        <taxon>Bacillati</taxon>
        <taxon>Bacillota</taxon>
        <taxon>Clostridia</taxon>
        <taxon>Eubacteriales</taxon>
        <taxon>Clostridiaceae</taxon>
        <taxon>Clostridium</taxon>
    </lineage>
</organism>
<comment type="similarity">
    <text evidence="1">Belongs to the peptidase C40 family.</text>
</comment>
<dbReference type="GO" id="GO:0008234">
    <property type="term" value="F:cysteine-type peptidase activity"/>
    <property type="evidence" value="ECO:0007669"/>
    <property type="project" value="UniProtKB-KW"/>
</dbReference>
<dbReference type="Gene3D" id="3.90.1720.10">
    <property type="entry name" value="endopeptidase domain like (from Nostoc punctiforme)"/>
    <property type="match status" value="1"/>
</dbReference>
<dbReference type="SUPFAM" id="SSF54001">
    <property type="entry name" value="Cysteine proteinases"/>
    <property type="match status" value="1"/>
</dbReference>
<evidence type="ECO:0000256" key="4">
    <source>
        <dbReference type="ARBA" id="ARBA00022801"/>
    </source>
</evidence>
<dbReference type="InterPro" id="IPR057309">
    <property type="entry name" value="PcsB_CC"/>
</dbReference>
<protein>
    <submittedName>
        <fullName evidence="9">C40 family peptidase</fullName>
    </submittedName>
</protein>
<dbReference type="Gene3D" id="6.10.250.3150">
    <property type="match status" value="1"/>
</dbReference>
<dbReference type="PANTHER" id="PTHR47359:SF3">
    <property type="entry name" value="NLP_P60 DOMAIN-CONTAINING PROTEIN-RELATED"/>
    <property type="match status" value="1"/>
</dbReference>
<feature type="coiled-coil region" evidence="6">
    <location>
        <begin position="152"/>
        <end position="221"/>
    </location>
</feature>
<dbReference type="Proteomes" id="UP000623681">
    <property type="component" value="Unassembled WGS sequence"/>
</dbReference>
<dbReference type="PROSITE" id="PS51935">
    <property type="entry name" value="NLPC_P60"/>
    <property type="match status" value="1"/>
</dbReference>
<feature type="coiled-coil region" evidence="6">
    <location>
        <begin position="35"/>
        <end position="104"/>
    </location>
</feature>
<dbReference type="PANTHER" id="PTHR47359">
    <property type="entry name" value="PEPTIDOGLYCAN DL-ENDOPEPTIDASE CWLO"/>
    <property type="match status" value="1"/>
</dbReference>
<evidence type="ECO:0000313" key="9">
    <source>
        <dbReference type="EMBL" id="MBL4931461.1"/>
    </source>
</evidence>
<comment type="caution">
    <text evidence="9">The sequence shown here is derived from an EMBL/GenBank/DDBJ whole genome shotgun (WGS) entry which is preliminary data.</text>
</comment>
<dbReference type="Pfam" id="PF00877">
    <property type="entry name" value="NLPC_P60"/>
    <property type="match status" value="1"/>
</dbReference>
<dbReference type="InterPro" id="IPR038765">
    <property type="entry name" value="Papain-like_cys_pep_sf"/>
</dbReference>
<evidence type="ECO:0000256" key="1">
    <source>
        <dbReference type="ARBA" id="ARBA00007074"/>
    </source>
</evidence>
<evidence type="ECO:0000256" key="2">
    <source>
        <dbReference type="ARBA" id="ARBA00022670"/>
    </source>
</evidence>
<dbReference type="EMBL" id="JAESWA010000020">
    <property type="protein sequence ID" value="MBL4931461.1"/>
    <property type="molecule type" value="Genomic_DNA"/>
</dbReference>
<proteinExistence type="inferred from homology"/>
<dbReference type="AlphaFoldDB" id="A0A937FHD7"/>
<keyword evidence="6" id="KW-0175">Coiled coil</keyword>
<feature type="domain" description="NlpC/P60" evidence="8">
    <location>
        <begin position="296"/>
        <end position="407"/>
    </location>
</feature>
<name>A0A937FHD7_9CLOT</name>
<dbReference type="Pfam" id="PF24568">
    <property type="entry name" value="CC_PcsB"/>
    <property type="match status" value="1"/>
</dbReference>
<keyword evidence="4" id="KW-0378">Hydrolase</keyword>
<keyword evidence="10" id="KW-1185">Reference proteome</keyword>
<evidence type="ECO:0000313" key="10">
    <source>
        <dbReference type="Proteomes" id="UP000623681"/>
    </source>
</evidence>
<keyword evidence="5" id="KW-0788">Thiol protease</keyword>
<evidence type="ECO:0000256" key="3">
    <source>
        <dbReference type="ARBA" id="ARBA00022729"/>
    </source>
</evidence>
<evidence type="ECO:0000256" key="7">
    <source>
        <dbReference type="SAM" id="SignalP"/>
    </source>
</evidence>